<dbReference type="EMBL" id="ACQT01000007">
    <property type="protein sequence ID" value="EER61919.1"/>
    <property type="molecule type" value="Genomic_DNA"/>
</dbReference>
<dbReference type="GO" id="GO:0008654">
    <property type="term" value="P:phospholipid biosynthetic process"/>
    <property type="evidence" value="ECO:0007669"/>
    <property type="project" value="UniProtKB-KW"/>
</dbReference>
<dbReference type="PROSITE" id="PS51257">
    <property type="entry name" value="PROKAR_LIPOPROTEIN"/>
    <property type="match status" value="1"/>
</dbReference>
<evidence type="ECO:0000256" key="2">
    <source>
        <dbReference type="ARBA" id="ARBA00022516"/>
    </source>
</evidence>
<keyword evidence="2" id="KW-0444">Lipid biosynthesis</keyword>
<keyword evidence="10" id="KW-0670">Pyruvate</keyword>
<proteinExistence type="predicted"/>
<keyword evidence="9" id="KW-1208">Phospholipid metabolism</keyword>
<dbReference type="RefSeq" id="WP_005793198.1">
    <property type="nucleotide sequence ID" value="NZ_ACQT01000007.1"/>
</dbReference>
<dbReference type="PATRIC" id="fig|573060.9.peg.4699"/>
<dbReference type="Proteomes" id="UP000003856">
    <property type="component" value="Unassembled WGS sequence"/>
</dbReference>
<dbReference type="InterPro" id="IPR033175">
    <property type="entry name" value="PSD-A"/>
</dbReference>
<evidence type="ECO:0000256" key="4">
    <source>
        <dbReference type="ARBA" id="ARBA00023098"/>
    </source>
</evidence>
<dbReference type="InterPro" id="IPR003817">
    <property type="entry name" value="PS_Dcarbxylase"/>
</dbReference>
<reference evidence="11 12" key="1">
    <citation type="submission" date="2009-05" db="EMBL/GenBank/DDBJ databases">
        <title>The draft genome of Acidovorax delafieldii 2AN.</title>
        <authorList>
            <consortium name="US DOE Joint Genome Institute (JGI-PGF)"/>
            <person name="Lucas S."/>
            <person name="Copeland A."/>
            <person name="Lapidus A."/>
            <person name="Glavina del Rio T."/>
            <person name="Tice H."/>
            <person name="Bruce D."/>
            <person name="Goodwin L."/>
            <person name="Pitluck S."/>
            <person name="Larimer F."/>
            <person name="Land M.L."/>
            <person name="Hauser L."/>
            <person name="Shelobolina E.S."/>
            <person name="Picardal F."/>
            <person name="Roden E."/>
            <person name="Emerson D."/>
        </authorList>
    </citation>
    <scope>NUCLEOTIDE SEQUENCE [LARGE SCALE GENOMIC DNA]</scope>
    <source>
        <strain evidence="11 12">2AN</strain>
    </source>
</reference>
<evidence type="ECO:0000256" key="1">
    <source>
        <dbReference type="ARBA" id="ARBA00022475"/>
    </source>
</evidence>
<dbReference type="Pfam" id="PF02666">
    <property type="entry name" value="PS_Dcarbxylase"/>
    <property type="match status" value="1"/>
</dbReference>
<evidence type="ECO:0000256" key="3">
    <source>
        <dbReference type="ARBA" id="ARBA00022793"/>
    </source>
</evidence>
<keyword evidence="6" id="KW-0865">Zymogen</keyword>
<comment type="caution">
    <text evidence="11">The sequence shown here is derived from an EMBL/GenBank/DDBJ whole genome shotgun (WGS) entry which is preliminary data.</text>
</comment>
<gene>
    <name evidence="11" type="ORF">AcdelDRAFT_0541</name>
</gene>
<sequence length="238" mass="27790">MKLDWVLLVQLVIVFACLFLLLDYAMRFPFPSRVVAPFLPPMKRWPVEQLWKWVEDGSPDPGFLRFFLRDPERRIPQGDEWTAAVDGTVLAKLTRDQRNFLVISLNVWDVHVGRMPFPGTITGYMEHGDIVDSDRSDPLRDEPYYFLRDKSSPKQRYMEVRTEYGLARIRFITSYLSRRIEFFHPVGSHLEKGQRMGRMLFGSTCVIEVDERYAFDVEEGQRTVAGETIILKNPVKAP</sequence>
<evidence type="ECO:0000256" key="9">
    <source>
        <dbReference type="ARBA" id="ARBA00023264"/>
    </source>
</evidence>
<keyword evidence="4" id="KW-0443">Lipid metabolism</keyword>
<accession>C5T0W1</accession>
<dbReference type="PANTHER" id="PTHR35809:SF1">
    <property type="entry name" value="ARCHAETIDYLSERINE DECARBOXYLASE PROENZYME-RELATED"/>
    <property type="match status" value="1"/>
</dbReference>
<name>C5T0W1_ACIDE</name>
<keyword evidence="1" id="KW-1003">Cell membrane</keyword>
<keyword evidence="3" id="KW-0210">Decarboxylase</keyword>
<dbReference type="AlphaFoldDB" id="C5T0W1"/>
<dbReference type="PANTHER" id="PTHR35809">
    <property type="entry name" value="ARCHAETIDYLSERINE DECARBOXYLASE PROENZYME-RELATED"/>
    <property type="match status" value="1"/>
</dbReference>
<keyword evidence="7" id="KW-0594">Phospholipid biosynthesis</keyword>
<keyword evidence="5" id="KW-0472">Membrane</keyword>
<keyword evidence="8" id="KW-0456">Lyase</keyword>
<evidence type="ECO:0000256" key="7">
    <source>
        <dbReference type="ARBA" id="ARBA00023209"/>
    </source>
</evidence>
<dbReference type="OrthoDB" id="9790893at2"/>
<evidence type="ECO:0000313" key="12">
    <source>
        <dbReference type="Proteomes" id="UP000003856"/>
    </source>
</evidence>
<keyword evidence="12" id="KW-1185">Reference proteome</keyword>
<evidence type="ECO:0000256" key="5">
    <source>
        <dbReference type="ARBA" id="ARBA00023136"/>
    </source>
</evidence>
<organism evidence="11 12">
    <name type="scientific">Acidovorax delafieldii 2AN</name>
    <dbReference type="NCBI Taxonomy" id="573060"/>
    <lineage>
        <taxon>Bacteria</taxon>
        <taxon>Pseudomonadati</taxon>
        <taxon>Pseudomonadota</taxon>
        <taxon>Betaproteobacteria</taxon>
        <taxon>Burkholderiales</taxon>
        <taxon>Comamonadaceae</taxon>
        <taxon>Acidovorax</taxon>
    </lineage>
</organism>
<evidence type="ECO:0000256" key="10">
    <source>
        <dbReference type="ARBA" id="ARBA00023317"/>
    </source>
</evidence>
<protein>
    <submittedName>
        <fullName evidence="11">Phosphatidylserine decarboxylase-related</fullName>
    </submittedName>
</protein>
<evidence type="ECO:0000313" key="11">
    <source>
        <dbReference type="EMBL" id="EER61919.1"/>
    </source>
</evidence>
<evidence type="ECO:0000256" key="8">
    <source>
        <dbReference type="ARBA" id="ARBA00023239"/>
    </source>
</evidence>
<dbReference type="GO" id="GO:0004609">
    <property type="term" value="F:phosphatidylserine decarboxylase activity"/>
    <property type="evidence" value="ECO:0007669"/>
    <property type="project" value="InterPro"/>
</dbReference>
<evidence type="ECO:0000256" key="6">
    <source>
        <dbReference type="ARBA" id="ARBA00023145"/>
    </source>
</evidence>